<dbReference type="InterPro" id="IPR012292">
    <property type="entry name" value="Globin/Proto"/>
</dbReference>
<evidence type="ECO:0000313" key="2">
    <source>
        <dbReference type="Proteomes" id="UP001427805"/>
    </source>
</evidence>
<sequence>MSDFVFDPIPELTEADLERVVHEFYSRVRRDAEIGPIFNDAIRDWPEHLDKLSAFWSSVMFTSGRYKGRPMPAHIRHAGRITPHGFARWLALWRETTDDLLPARHAAAMQEKARRIAESLMLGIDFHLGRLPSDARQA</sequence>
<accession>A0ABV0BC89</accession>
<proteinExistence type="predicted"/>
<dbReference type="SUPFAM" id="SSF46458">
    <property type="entry name" value="Globin-like"/>
    <property type="match status" value="1"/>
</dbReference>
<protein>
    <submittedName>
        <fullName evidence="1">Group III truncated hemoglobin</fullName>
    </submittedName>
</protein>
<comment type="caution">
    <text evidence="1">The sequence shown here is derived from an EMBL/GenBank/DDBJ whole genome shotgun (WGS) entry which is preliminary data.</text>
</comment>
<dbReference type="InterPro" id="IPR009050">
    <property type="entry name" value="Globin-like_sf"/>
</dbReference>
<dbReference type="EMBL" id="JBDIZK010000010">
    <property type="protein sequence ID" value="MEN3748852.1"/>
    <property type="molecule type" value="Genomic_DNA"/>
</dbReference>
<keyword evidence="2" id="KW-1185">Reference proteome</keyword>
<name>A0ABV0BC89_9SPHN</name>
<reference evidence="1 2" key="1">
    <citation type="submission" date="2024-05" db="EMBL/GenBank/DDBJ databases">
        <title>Sphingomonas sp. HF-S3 16S ribosomal RNA gene Genome sequencing and assembly.</title>
        <authorList>
            <person name="Lee H."/>
        </authorList>
    </citation>
    <scope>NUCLEOTIDE SEQUENCE [LARGE SCALE GENOMIC DNA]</scope>
    <source>
        <strain evidence="1 2">HF-S3</strain>
    </source>
</reference>
<dbReference type="RefSeq" id="WP_346247889.1">
    <property type="nucleotide sequence ID" value="NZ_JBDIZK010000010.1"/>
</dbReference>
<gene>
    <name evidence="1" type="ORF">TPR58_16880</name>
</gene>
<dbReference type="Gene3D" id="1.10.490.10">
    <property type="entry name" value="Globins"/>
    <property type="match status" value="1"/>
</dbReference>
<organism evidence="1 2">
    <name type="scientific">Sphingomonas rustica</name>
    <dbReference type="NCBI Taxonomy" id="3103142"/>
    <lineage>
        <taxon>Bacteria</taxon>
        <taxon>Pseudomonadati</taxon>
        <taxon>Pseudomonadota</taxon>
        <taxon>Alphaproteobacteria</taxon>
        <taxon>Sphingomonadales</taxon>
        <taxon>Sphingomonadaceae</taxon>
        <taxon>Sphingomonas</taxon>
    </lineage>
</organism>
<dbReference type="CDD" id="cd08916">
    <property type="entry name" value="TrHb3_P"/>
    <property type="match status" value="1"/>
</dbReference>
<evidence type="ECO:0000313" key="1">
    <source>
        <dbReference type="EMBL" id="MEN3748852.1"/>
    </source>
</evidence>
<dbReference type="Proteomes" id="UP001427805">
    <property type="component" value="Unassembled WGS sequence"/>
</dbReference>